<dbReference type="InterPro" id="IPR013656">
    <property type="entry name" value="PAS_4"/>
</dbReference>
<evidence type="ECO:0000313" key="7">
    <source>
        <dbReference type="Proteomes" id="UP000324324"/>
    </source>
</evidence>
<keyword evidence="2" id="KW-0812">Transmembrane</keyword>
<dbReference type="Gene3D" id="6.10.340.10">
    <property type="match status" value="1"/>
</dbReference>
<dbReference type="SUPFAM" id="SSF55073">
    <property type="entry name" value="Nucleotide cyclase"/>
    <property type="match status" value="1"/>
</dbReference>
<evidence type="ECO:0000259" key="3">
    <source>
        <dbReference type="PROSITE" id="PS50112"/>
    </source>
</evidence>
<dbReference type="InterPro" id="IPR003660">
    <property type="entry name" value="HAMP_dom"/>
</dbReference>
<organism evidence="6 7">
    <name type="scientific">Cupriavidus cauae</name>
    <dbReference type="NCBI Taxonomy" id="2608999"/>
    <lineage>
        <taxon>Bacteria</taxon>
        <taxon>Pseudomonadati</taxon>
        <taxon>Pseudomonadota</taxon>
        <taxon>Betaproteobacteria</taxon>
        <taxon>Burkholderiales</taxon>
        <taxon>Burkholderiaceae</taxon>
        <taxon>Cupriavidus</taxon>
    </lineage>
</organism>
<sequence>MLDASPNAPQKGPPDTPNDDRRAQAPAAQTRRPRFALSLTTRIALVTAGLSTVLGAAIVVGSLQSAHADLRDALQAQQDSVVKLTAEQLDTAVSDRLILLEHLAPQFKTMMDAPPAQLQAMLSRALPIPGTFNSAVVVDARGMLLARDGTVVSVADRTYFRETARTLAPVISPPIRARADGSVGVLLAVPIVSDDKTFLGLVGGWIDLGRSNFLVEVPHSPIGSTGFYCLVSAGPQPVYVQHRLQQQVGRPARAQGETCGVQAQPATFEFLTPRQPVIARYLMATTGWELVAVLPAKEAFQPLHAMQQRFLLWSAVAVGMVAMLNWFAVHWMFAPLAQLRRVVRDSARDLSAFERLSTDRHDEIGVLARAFARLMRDVRERREQLHRSEARLRAVTDTLPSLLAFIDTEERYVFNNLAYERTFGIPLDQLRGMTLRELLGEARYARIQPYLQQALAGTAVTFETEFHDPDYHCTETNFRPEWSADGSRVEGVHVHVQDITARKLETLRLAQISRLDHLTQLLNRSAFETRLAEAMARSRSQERLMALLYLDMDRFKAVNDHYGHAAGDQLLQSFAKRVQRCVRERDAVARLGGDEFAIVMEDIDRPDVAVRVAGAILHSVGRRFFIEGAFVDVNVSIGIALYQGAPITWQQLAKEADALLYRAKDGGRGRFEIGPPELANRSREARS</sequence>
<feature type="domain" description="PAS" evidence="3">
    <location>
        <begin position="388"/>
        <end position="458"/>
    </location>
</feature>
<evidence type="ECO:0000313" key="6">
    <source>
        <dbReference type="EMBL" id="KAA6129830.1"/>
    </source>
</evidence>
<dbReference type="PROSITE" id="PS50887">
    <property type="entry name" value="GGDEF"/>
    <property type="match status" value="1"/>
</dbReference>
<protein>
    <submittedName>
        <fullName evidence="6">Diguanylate cyclase</fullName>
    </submittedName>
</protein>
<name>A0A5M8B7E0_9BURK</name>
<dbReference type="EMBL" id="VWRN01000016">
    <property type="protein sequence ID" value="KAA6129830.1"/>
    <property type="molecule type" value="Genomic_DNA"/>
</dbReference>
<dbReference type="SUPFAM" id="SSF55785">
    <property type="entry name" value="PYP-like sensor domain (PAS domain)"/>
    <property type="match status" value="1"/>
</dbReference>
<dbReference type="PROSITE" id="PS50112">
    <property type="entry name" value="PAS"/>
    <property type="match status" value="1"/>
</dbReference>
<dbReference type="AlphaFoldDB" id="A0A5M8B7E0"/>
<dbReference type="GO" id="GO:0007165">
    <property type="term" value="P:signal transduction"/>
    <property type="evidence" value="ECO:0007669"/>
    <property type="project" value="InterPro"/>
</dbReference>
<dbReference type="Pfam" id="PF08448">
    <property type="entry name" value="PAS_4"/>
    <property type="match status" value="1"/>
</dbReference>
<dbReference type="SMART" id="SM00267">
    <property type="entry name" value="GGDEF"/>
    <property type="match status" value="1"/>
</dbReference>
<keyword evidence="2" id="KW-1133">Transmembrane helix</keyword>
<feature type="transmembrane region" description="Helical" evidence="2">
    <location>
        <begin position="43"/>
        <end position="63"/>
    </location>
</feature>
<dbReference type="PANTHER" id="PTHR44757:SF2">
    <property type="entry name" value="BIOFILM ARCHITECTURE MAINTENANCE PROTEIN MBAA"/>
    <property type="match status" value="1"/>
</dbReference>
<dbReference type="NCBIfam" id="TIGR00254">
    <property type="entry name" value="GGDEF"/>
    <property type="match status" value="1"/>
</dbReference>
<accession>A0A5M8B7E0</accession>
<evidence type="ECO:0000259" key="4">
    <source>
        <dbReference type="PROSITE" id="PS50885"/>
    </source>
</evidence>
<dbReference type="GO" id="GO:0003824">
    <property type="term" value="F:catalytic activity"/>
    <property type="evidence" value="ECO:0007669"/>
    <property type="project" value="UniProtKB-ARBA"/>
</dbReference>
<dbReference type="CDD" id="cd00130">
    <property type="entry name" value="PAS"/>
    <property type="match status" value="1"/>
</dbReference>
<dbReference type="PANTHER" id="PTHR44757">
    <property type="entry name" value="DIGUANYLATE CYCLASE DGCP"/>
    <property type="match status" value="1"/>
</dbReference>
<dbReference type="CDD" id="cd06225">
    <property type="entry name" value="HAMP"/>
    <property type="match status" value="1"/>
</dbReference>
<dbReference type="InterPro" id="IPR000014">
    <property type="entry name" value="PAS"/>
</dbReference>
<dbReference type="CDD" id="cd01949">
    <property type="entry name" value="GGDEF"/>
    <property type="match status" value="1"/>
</dbReference>
<dbReference type="NCBIfam" id="TIGR00229">
    <property type="entry name" value="sensory_box"/>
    <property type="match status" value="1"/>
</dbReference>
<comment type="caution">
    <text evidence="6">The sequence shown here is derived from an EMBL/GenBank/DDBJ whole genome shotgun (WGS) entry which is preliminary data.</text>
</comment>
<dbReference type="GO" id="GO:0016020">
    <property type="term" value="C:membrane"/>
    <property type="evidence" value="ECO:0007669"/>
    <property type="project" value="InterPro"/>
</dbReference>
<evidence type="ECO:0000256" key="1">
    <source>
        <dbReference type="SAM" id="MobiDB-lite"/>
    </source>
</evidence>
<dbReference type="FunFam" id="3.30.70.270:FF:000001">
    <property type="entry name" value="Diguanylate cyclase domain protein"/>
    <property type="match status" value="1"/>
</dbReference>
<keyword evidence="7" id="KW-1185">Reference proteome</keyword>
<evidence type="ECO:0000259" key="5">
    <source>
        <dbReference type="PROSITE" id="PS50887"/>
    </source>
</evidence>
<dbReference type="InterPro" id="IPR052155">
    <property type="entry name" value="Biofilm_reg_signaling"/>
</dbReference>
<dbReference type="CDD" id="cd12914">
    <property type="entry name" value="PDC1_DGC_like"/>
    <property type="match status" value="1"/>
</dbReference>
<dbReference type="Pfam" id="PF00990">
    <property type="entry name" value="GGDEF"/>
    <property type="match status" value="1"/>
</dbReference>
<feature type="domain" description="HAMP" evidence="4">
    <location>
        <begin position="330"/>
        <end position="383"/>
    </location>
</feature>
<evidence type="ECO:0000256" key="2">
    <source>
        <dbReference type="SAM" id="Phobius"/>
    </source>
</evidence>
<dbReference type="PROSITE" id="PS50885">
    <property type="entry name" value="HAMP"/>
    <property type="match status" value="1"/>
</dbReference>
<gene>
    <name evidence="6" type="ORF">F1599_04320</name>
</gene>
<dbReference type="InterPro" id="IPR029787">
    <property type="entry name" value="Nucleotide_cyclase"/>
</dbReference>
<dbReference type="Gene3D" id="3.30.70.270">
    <property type="match status" value="1"/>
</dbReference>
<dbReference type="Proteomes" id="UP000324324">
    <property type="component" value="Unassembled WGS sequence"/>
</dbReference>
<reference evidence="6 7" key="1">
    <citation type="submission" date="2019-09" db="EMBL/GenBank/DDBJ databases">
        <title>Isolation of a novel species in the genus Cupriavidus from patients with sepsis using whole genome sequencing.</title>
        <authorList>
            <person name="Kweon O.J."/>
            <person name="Lee M.-K."/>
        </authorList>
    </citation>
    <scope>NUCLEOTIDE SEQUENCE [LARGE SCALE GENOMIC DNA]</scope>
    <source>
        <strain evidence="6 7">MKL-01</strain>
    </source>
</reference>
<feature type="transmembrane region" description="Helical" evidence="2">
    <location>
        <begin position="310"/>
        <end position="333"/>
    </location>
</feature>
<dbReference type="Gene3D" id="3.30.450.20">
    <property type="entry name" value="PAS domain"/>
    <property type="match status" value="2"/>
</dbReference>
<dbReference type="InterPro" id="IPR035965">
    <property type="entry name" value="PAS-like_dom_sf"/>
</dbReference>
<dbReference type="InterPro" id="IPR043128">
    <property type="entry name" value="Rev_trsase/Diguanyl_cyclase"/>
</dbReference>
<keyword evidence="2" id="KW-0472">Membrane</keyword>
<feature type="region of interest" description="Disordered" evidence="1">
    <location>
        <begin position="1"/>
        <end position="31"/>
    </location>
</feature>
<dbReference type="SMART" id="SM00091">
    <property type="entry name" value="PAS"/>
    <property type="match status" value="1"/>
</dbReference>
<proteinExistence type="predicted"/>
<dbReference type="InterPro" id="IPR000160">
    <property type="entry name" value="GGDEF_dom"/>
</dbReference>
<feature type="domain" description="GGDEF" evidence="5">
    <location>
        <begin position="543"/>
        <end position="676"/>
    </location>
</feature>